<feature type="compositionally biased region" description="Polar residues" evidence="1">
    <location>
        <begin position="113"/>
        <end position="126"/>
    </location>
</feature>
<dbReference type="EMBL" id="LVLJ01000325">
    <property type="protein sequence ID" value="OAE34731.1"/>
    <property type="molecule type" value="Genomic_DNA"/>
</dbReference>
<evidence type="ECO:0000313" key="3">
    <source>
        <dbReference type="Proteomes" id="UP000077202"/>
    </source>
</evidence>
<feature type="compositionally biased region" description="Low complexity" evidence="1">
    <location>
        <begin position="51"/>
        <end position="64"/>
    </location>
</feature>
<keyword evidence="3" id="KW-1185">Reference proteome</keyword>
<accession>A0A176WQ36</accession>
<evidence type="ECO:0000256" key="1">
    <source>
        <dbReference type="SAM" id="MobiDB-lite"/>
    </source>
</evidence>
<reference evidence="2" key="1">
    <citation type="submission" date="2016-03" db="EMBL/GenBank/DDBJ databases">
        <title>Mechanisms controlling the formation of the plant cell surface in tip-growing cells are functionally conserved among land plants.</title>
        <authorList>
            <person name="Honkanen S."/>
            <person name="Jones V.A."/>
            <person name="Morieri G."/>
            <person name="Champion C."/>
            <person name="Hetherington A.J."/>
            <person name="Kelly S."/>
            <person name="Saint-Marcoux D."/>
            <person name="Proust H."/>
            <person name="Prescott H."/>
            <person name="Dolan L."/>
        </authorList>
    </citation>
    <scope>NUCLEOTIDE SEQUENCE [LARGE SCALE GENOMIC DNA]</scope>
    <source>
        <tissue evidence="2">Whole gametophyte</tissue>
    </source>
</reference>
<feature type="compositionally biased region" description="Basic and acidic residues" evidence="1">
    <location>
        <begin position="71"/>
        <end position="86"/>
    </location>
</feature>
<dbReference type="Proteomes" id="UP000077202">
    <property type="component" value="Unassembled WGS sequence"/>
</dbReference>
<sequence>MSVHVLEMLGIVGWRGYASLAIQARHPSSENQVPAAASTRPGTRKEEDGQTSMMWTSSLRSSSTGGAGLRMGREGQVRSGPARDEDQGSIGVVVKQELRKRLPSDSGGGAATGNRNQYAWHQPPTQ</sequence>
<proteinExistence type="predicted"/>
<gene>
    <name evidence="2" type="ORF">AXG93_700s1130</name>
</gene>
<feature type="region of interest" description="Disordered" evidence="1">
    <location>
        <begin position="24"/>
        <end position="126"/>
    </location>
</feature>
<protein>
    <submittedName>
        <fullName evidence="2">Uncharacterized protein</fullName>
    </submittedName>
</protein>
<name>A0A176WQ36_MARPO</name>
<organism evidence="2 3">
    <name type="scientific">Marchantia polymorpha subsp. ruderalis</name>
    <dbReference type="NCBI Taxonomy" id="1480154"/>
    <lineage>
        <taxon>Eukaryota</taxon>
        <taxon>Viridiplantae</taxon>
        <taxon>Streptophyta</taxon>
        <taxon>Embryophyta</taxon>
        <taxon>Marchantiophyta</taxon>
        <taxon>Marchantiopsida</taxon>
        <taxon>Marchantiidae</taxon>
        <taxon>Marchantiales</taxon>
        <taxon>Marchantiaceae</taxon>
        <taxon>Marchantia</taxon>
    </lineage>
</organism>
<evidence type="ECO:0000313" key="2">
    <source>
        <dbReference type="EMBL" id="OAE34731.1"/>
    </source>
</evidence>
<dbReference type="AlphaFoldDB" id="A0A176WQ36"/>
<comment type="caution">
    <text evidence="2">The sequence shown here is derived from an EMBL/GenBank/DDBJ whole genome shotgun (WGS) entry which is preliminary data.</text>
</comment>